<dbReference type="InterPro" id="IPR037045">
    <property type="entry name" value="S8pro/Inhibitor_I9_sf"/>
</dbReference>
<keyword evidence="2 6" id="KW-0645">Protease</keyword>
<dbReference type="InterPro" id="IPR023828">
    <property type="entry name" value="Peptidase_S8_Ser-AS"/>
</dbReference>
<evidence type="ECO:0000256" key="6">
    <source>
        <dbReference type="PROSITE-ProRule" id="PRU01240"/>
    </source>
</evidence>
<dbReference type="GO" id="GO:0006508">
    <property type="term" value="P:proteolysis"/>
    <property type="evidence" value="ECO:0007669"/>
    <property type="project" value="UniProtKB-KW"/>
</dbReference>
<dbReference type="PANTHER" id="PTHR43806:SF58">
    <property type="entry name" value="ALKALINE PROTEASE 1-RELATED"/>
    <property type="match status" value="1"/>
</dbReference>
<keyword evidence="4 6" id="KW-0378">Hydrolase</keyword>
<feature type="chain" id="PRO_5012068344" evidence="8">
    <location>
        <begin position="16"/>
        <end position="391"/>
    </location>
</feature>
<keyword evidence="3 8" id="KW-0732">Signal</keyword>
<evidence type="ECO:0000256" key="2">
    <source>
        <dbReference type="ARBA" id="ARBA00022670"/>
    </source>
</evidence>
<dbReference type="GO" id="GO:0005576">
    <property type="term" value="C:extracellular region"/>
    <property type="evidence" value="ECO:0007669"/>
    <property type="project" value="UniProtKB-ARBA"/>
</dbReference>
<evidence type="ECO:0000259" key="9">
    <source>
        <dbReference type="Pfam" id="PF00082"/>
    </source>
</evidence>
<accession>A0A151GM54</accession>
<dbReference type="CDD" id="cd04077">
    <property type="entry name" value="Peptidases_S8_PCSK9_ProteinaseK_like"/>
    <property type="match status" value="1"/>
</dbReference>
<dbReference type="PROSITE" id="PS51892">
    <property type="entry name" value="SUBTILASE"/>
    <property type="match status" value="1"/>
</dbReference>
<feature type="active site" description="Charge relay system" evidence="6">
    <location>
        <position position="146"/>
    </location>
</feature>
<dbReference type="GeneID" id="63717851"/>
<dbReference type="InterPro" id="IPR015500">
    <property type="entry name" value="Peptidase_S8_subtilisin-rel"/>
</dbReference>
<protein>
    <submittedName>
        <fullName evidence="11">Alkaline serine protease</fullName>
    </submittedName>
</protein>
<dbReference type="Proteomes" id="UP000076580">
    <property type="component" value="Chromosome 02"/>
</dbReference>
<dbReference type="PROSITE" id="PS00138">
    <property type="entry name" value="SUBTILASE_SER"/>
    <property type="match status" value="1"/>
</dbReference>
<dbReference type="EMBL" id="LAYC01000002">
    <property type="protein sequence ID" value="KYK58195.1"/>
    <property type="molecule type" value="Genomic_DNA"/>
</dbReference>
<dbReference type="Gene3D" id="3.30.70.80">
    <property type="entry name" value="Peptidase S8 propeptide/proteinase inhibitor I9"/>
    <property type="match status" value="1"/>
</dbReference>
<feature type="signal peptide" evidence="8">
    <location>
        <begin position="1"/>
        <end position="15"/>
    </location>
</feature>
<evidence type="ECO:0000256" key="5">
    <source>
        <dbReference type="ARBA" id="ARBA00022825"/>
    </source>
</evidence>
<dbReference type="PRINTS" id="PR00723">
    <property type="entry name" value="SUBTILISIN"/>
</dbReference>
<evidence type="ECO:0000313" key="12">
    <source>
        <dbReference type="Proteomes" id="UP000076580"/>
    </source>
</evidence>
<keyword evidence="12" id="KW-1185">Reference proteome</keyword>
<name>A0A151GM54_DRECN</name>
<dbReference type="Pfam" id="PF00082">
    <property type="entry name" value="Peptidase_S8"/>
    <property type="match status" value="1"/>
</dbReference>
<dbReference type="AlphaFoldDB" id="A0A151GM54"/>
<comment type="caution">
    <text evidence="11">The sequence shown here is derived from an EMBL/GenBank/DDBJ whole genome shotgun (WGS) entry which is preliminary data.</text>
</comment>
<dbReference type="PROSITE" id="PS00137">
    <property type="entry name" value="SUBTILASE_HIS"/>
    <property type="match status" value="1"/>
</dbReference>
<dbReference type="SUPFAM" id="SSF54897">
    <property type="entry name" value="Protease propeptides/inhibitors"/>
    <property type="match status" value="1"/>
</dbReference>
<comment type="similarity">
    <text evidence="1 6 7">Belongs to the peptidase S8 family.</text>
</comment>
<dbReference type="InterPro" id="IPR034193">
    <property type="entry name" value="PCSK9_ProteinaseK-like"/>
</dbReference>
<feature type="domain" description="Peptidase S8/S53" evidence="9">
    <location>
        <begin position="144"/>
        <end position="344"/>
    </location>
</feature>
<dbReference type="InterPro" id="IPR036852">
    <property type="entry name" value="Peptidase_S8/S53_dom_sf"/>
</dbReference>
<dbReference type="Pfam" id="PF05922">
    <property type="entry name" value="Inhibitor_I9"/>
    <property type="match status" value="1"/>
</dbReference>
<gene>
    <name evidence="11" type="ORF">DCS_05208</name>
</gene>
<evidence type="ECO:0000259" key="10">
    <source>
        <dbReference type="Pfam" id="PF05922"/>
    </source>
</evidence>
<dbReference type="PROSITE" id="PS00136">
    <property type="entry name" value="SUBTILASE_ASP"/>
    <property type="match status" value="1"/>
</dbReference>
<dbReference type="InterPro" id="IPR000209">
    <property type="entry name" value="Peptidase_S8/S53_dom"/>
</dbReference>
<evidence type="ECO:0000256" key="3">
    <source>
        <dbReference type="ARBA" id="ARBA00022729"/>
    </source>
</evidence>
<dbReference type="InterPro" id="IPR050131">
    <property type="entry name" value="Peptidase_S8_subtilisin-like"/>
</dbReference>
<evidence type="ECO:0000256" key="4">
    <source>
        <dbReference type="ARBA" id="ARBA00022801"/>
    </source>
</evidence>
<dbReference type="RefSeq" id="XP_040657547.1">
    <property type="nucleotide sequence ID" value="XM_040802514.1"/>
</dbReference>
<dbReference type="InterPro" id="IPR010259">
    <property type="entry name" value="S8pro/Inhibitor_I9"/>
</dbReference>
<feature type="active site" description="Charge relay system" evidence="6">
    <location>
        <position position="177"/>
    </location>
</feature>
<evidence type="ECO:0000256" key="7">
    <source>
        <dbReference type="RuleBase" id="RU003355"/>
    </source>
</evidence>
<feature type="domain" description="Inhibitor I9" evidence="10">
    <location>
        <begin position="39"/>
        <end position="104"/>
    </location>
</feature>
<evidence type="ECO:0000256" key="1">
    <source>
        <dbReference type="ARBA" id="ARBA00011073"/>
    </source>
</evidence>
<dbReference type="SUPFAM" id="SSF52743">
    <property type="entry name" value="Subtilisin-like"/>
    <property type="match status" value="1"/>
</dbReference>
<sequence>MKLSILIALLPAVLAAPAKRAEPAPLLTPRGADSIIADKYIVKFKDGASIASVDQTVNALTQKAEHIFSNAFRGFSGHLSKDELKTLRHHPDVEYVEQDAVVTISALVTQPGAPWGLGRISHRRPGNTTYEYDSSAGAGTCSYVIDTGIESSHPEFEGRASQIRSFIIGQKTDGHGHGTHCAGTIGAKTFGVAKKTKIYGVKVLDNSGRGSYAGIIAGIDFSIRDSRSRKCPKGVVANMSLGGGFSQAVNSAAAAMIRAGIFLAVAAGNDNTDASNYSPASEPTVCTVGASTSSDERSDFSNYGPVVDIYAPGSDVVSTWIGGRTNRISGTSMASPHIAGLGAYFGALRGFSDPQVLCKQLQTIATKDVLSDIPSDTFNLLAFNGNPHGEE</sequence>
<dbReference type="FunFam" id="3.40.50.200:FF:000014">
    <property type="entry name" value="Proteinase K"/>
    <property type="match status" value="1"/>
</dbReference>
<dbReference type="STRING" id="98403.A0A151GM54"/>
<dbReference type="GO" id="GO:0004252">
    <property type="term" value="F:serine-type endopeptidase activity"/>
    <property type="evidence" value="ECO:0007669"/>
    <property type="project" value="UniProtKB-UniRule"/>
</dbReference>
<dbReference type="Gene3D" id="3.40.50.200">
    <property type="entry name" value="Peptidase S8/S53 domain"/>
    <property type="match status" value="1"/>
</dbReference>
<reference evidence="11 12" key="1">
    <citation type="journal article" date="2016" name="Sci. Rep.">
        <title>Insights into Adaptations to a Near-Obligate Nematode Endoparasitic Lifestyle from the Finished Genome of Drechmeria coniospora.</title>
        <authorList>
            <person name="Zhang L."/>
            <person name="Zhou Z."/>
            <person name="Guo Q."/>
            <person name="Fokkens L."/>
            <person name="Miskei M."/>
            <person name="Pocsi I."/>
            <person name="Zhang W."/>
            <person name="Chen M."/>
            <person name="Wang L."/>
            <person name="Sun Y."/>
            <person name="Donzelli B.G."/>
            <person name="Gibson D.M."/>
            <person name="Nelson D.R."/>
            <person name="Luo J.G."/>
            <person name="Rep M."/>
            <person name="Liu H."/>
            <person name="Yang S."/>
            <person name="Wang J."/>
            <person name="Krasnoff S.B."/>
            <person name="Xu Y."/>
            <person name="Molnar I."/>
            <person name="Lin M."/>
        </authorList>
    </citation>
    <scope>NUCLEOTIDE SEQUENCE [LARGE SCALE GENOMIC DNA]</scope>
    <source>
        <strain evidence="11 12">ARSEF 6962</strain>
    </source>
</reference>
<evidence type="ECO:0000313" key="11">
    <source>
        <dbReference type="EMBL" id="KYK58195.1"/>
    </source>
</evidence>
<feature type="active site" description="Charge relay system" evidence="6">
    <location>
        <position position="332"/>
    </location>
</feature>
<dbReference type="InParanoid" id="A0A151GM54"/>
<proteinExistence type="inferred from homology"/>
<evidence type="ECO:0000256" key="8">
    <source>
        <dbReference type="SAM" id="SignalP"/>
    </source>
</evidence>
<organism evidence="11 12">
    <name type="scientific">Drechmeria coniospora</name>
    <name type="common">Nematophagous fungus</name>
    <name type="synonym">Meria coniospora</name>
    <dbReference type="NCBI Taxonomy" id="98403"/>
    <lineage>
        <taxon>Eukaryota</taxon>
        <taxon>Fungi</taxon>
        <taxon>Dikarya</taxon>
        <taxon>Ascomycota</taxon>
        <taxon>Pezizomycotina</taxon>
        <taxon>Sordariomycetes</taxon>
        <taxon>Hypocreomycetidae</taxon>
        <taxon>Hypocreales</taxon>
        <taxon>Ophiocordycipitaceae</taxon>
        <taxon>Drechmeria</taxon>
    </lineage>
</organism>
<keyword evidence="5 6" id="KW-0720">Serine protease</keyword>
<dbReference type="InterPro" id="IPR023827">
    <property type="entry name" value="Peptidase_S8_Asp-AS"/>
</dbReference>
<dbReference type="PANTHER" id="PTHR43806">
    <property type="entry name" value="PEPTIDASE S8"/>
    <property type="match status" value="1"/>
</dbReference>
<dbReference type="InterPro" id="IPR022398">
    <property type="entry name" value="Peptidase_S8_His-AS"/>
</dbReference>